<dbReference type="Pfam" id="PF01694">
    <property type="entry name" value="Rhomboid"/>
    <property type="match status" value="1"/>
</dbReference>
<name>A0A5B8ULE1_9BACT</name>
<dbReference type="GO" id="GO:0006508">
    <property type="term" value="P:proteolysis"/>
    <property type="evidence" value="ECO:0007669"/>
    <property type="project" value="UniProtKB-KW"/>
</dbReference>
<evidence type="ECO:0000256" key="4">
    <source>
        <dbReference type="ARBA" id="ARBA00023136"/>
    </source>
</evidence>
<feature type="transmembrane region" description="Helical" evidence="5">
    <location>
        <begin position="148"/>
        <end position="167"/>
    </location>
</feature>
<keyword evidence="2 5" id="KW-0812">Transmembrane</keyword>
<dbReference type="GO" id="GO:0004252">
    <property type="term" value="F:serine-type endopeptidase activity"/>
    <property type="evidence" value="ECO:0007669"/>
    <property type="project" value="InterPro"/>
</dbReference>
<evidence type="ECO:0000256" key="3">
    <source>
        <dbReference type="ARBA" id="ARBA00022989"/>
    </source>
</evidence>
<proteinExistence type="predicted"/>
<evidence type="ECO:0000256" key="5">
    <source>
        <dbReference type="SAM" id="Phobius"/>
    </source>
</evidence>
<dbReference type="AlphaFoldDB" id="A0A5B8ULE1"/>
<protein>
    <submittedName>
        <fullName evidence="7">Rhomboid family intramembrane serine protease</fullName>
    </submittedName>
</protein>
<comment type="subcellular location">
    <subcellularLocation>
        <location evidence="1">Membrane</location>
        <topology evidence="1">Multi-pass membrane protein</topology>
    </subcellularLocation>
</comment>
<keyword evidence="3 5" id="KW-1133">Transmembrane helix</keyword>
<evidence type="ECO:0000256" key="2">
    <source>
        <dbReference type="ARBA" id="ARBA00022692"/>
    </source>
</evidence>
<accession>A0A5B8ULE1</accession>
<dbReference type="Gene3D" id="1.20.1540.10">
    <property type="entry name" value="Rhomboid-like"/>
    <property type="match status" value="1"/>
</dbReference>
<feature type="transmembrane region" description="Helical" evidence="5">
    <location>
        <begin position="12"/>
        <end position="33"/>
    </location>
</feature>
<keyword evidence="7" id="KW-0645">Protease</keyword>
<dbReference type="PANTHER" id="PTHR43731">
    <property type="entry name" value="RHOMBOID PROTEASE"/>
    <property type="match status" value="1"/>
</dbReference>
<dbReference type="OrthoDB" id="9807874at2"/>
<dbReference type="GO" id="GO:0016020">
    <property type="term" value="C:membrane"/>
    <property type="evidence" value="ECO:0007669"/>
    <property type="project" value="UniProtKB-SubCell"/>
</dbReference>
<gene>
    <name evidence="7" type="ORF">FSB75_14180</name>
</gene>
<keyword evidence="7" id="KW-0378">Hydrolase</keyword>
<dbReference type="EMBL" id="CP042433">
    <property type="protein sequence ID" value="QEC56999.1"/>
    <property type="molecule type" value="Genomic_DNA"/>
</dbReference>
<dbReference type="InterPro" id="IPR022764">
    <property type="entry name" value="Peptidase_S54_rhomboid_dom"/>
</dbReference>
<reference evidence="7 8" key="1">
    <citation type="journal article" date="2015" name="Int. J. Syst. Evol. Microbiol.">
        <title>Flavisolibacter ginsenosidimutans sp. nov., with ginsenoside-converting activity isolated from soil used for cultivating ginseng.</title>
        <authorList>
            <person name="Zhao Y."/>
            <person name="Liu Q."/>
            <person name="Kang M.S."/>
            <person name="Jin F."/>
            <person name="Yu H."/>
            <person name="Im W.T."/>
        </authorList>
    </citation>
    <scope>NUCLEOTIDE SEQUENCE [LARGE SCALE GENOMIC DNA]</scope>
    <source>
        <strain evidence="7 8">Gsoil 636</strain>
    </source>
</reference>
<feature type="transmembrane region" description="Helical" evidence="5">
    <location>
        <begin position="64"/>
        <end position="84"/>
    </location>
</feature>
<dbReference type="RefSeq" id="WP_146788831.1">
    <property type="nucleotide sequence ID" value="NZ_BAABIO010000003.1"/>
</dbReference>
<feature type="transmembrane region" description="Helical" evidence="5">
    <location>
        <begin position="208"/>
        <end position="225"/>
    </location>
</feature>
<dbReference type="KEGG" id="fgg:FSB75_14180"/>
<evidence type="ECO:0000313" key="7">
    <source>
        <dbReference type="EMBL" id="QEC56999.1"/>
    </source>
</evidence>
<dbReference type="Proteomes" id="UP000321204">
    <property type="component" value="Chromosome"/>
</dbReference>
<feature type="transmembrane region" description="Helical" evidence="5">
    <location>
        <begin position="174"/>
        <end position="196"/>
    </location>
</feature>
<feature type="transmembrane region" description="Helical" evidence="5">
    <location>
        <begin position="96"/>
        <end position="117"/>
    </location>
</feature>
<keyword evidence="8" id="KW-1185">Reference proteome</keyword>
<evidence type="ECO:0000259" key="6">
    <source>
        <dbReference type="Pfam" id="PF01694"/>
    </source>
</evidence>
<keyword evidence="4 5" id="KW-0472">Membrane</keyword>
<dbReference type="InterPro" id="IPR035952">
    <property type="entry name" value="Rhomboid-like_sf"/>
</dbReference>
<dbReference type="InterPro" id="IPR050925">
    <property type="entry name" value="Rhomboid_protease_S54"/>
</dbReference>
<sequence length="234" mass="26804">MSEFRYYRPNPFPPVVKNLIIINVLVFLAQLTFQNSKTVDLDNLFALHDVHSVFFKPHQLITHLFMHGGFDHIFFNMFALWMFGRELENSWGAKRFLIFYMACGLGAALLHLGVLYFEMEPVMKVFRSLPADQQALYLESPEFRVNTATLGASGAVFGCLAAFGYLFPNTMIYVYFLLPLKAKWFVLIYAGLELWLGIKNSAGDNVAHFAHLGGAVTGIILVLLWNKTDRRRFY</sequence>
<feature type="domain" description="Peptidase S54 rhomboid" evidence="6">
    <location>
        <begin position="58"/>
        <end position="224"/>
    </location>
</feature>
<dbReference type="SUPFAM" id="SSF144091">
    <property type="entry name" value="Rhomboid-like"/>
    <property type="match status" value="1"/>
</dbReference>
<evidence type="ECO:0000256" key="1">
    <source>
        <dbReference type="ARBA" id="ARBA00004141"/>
    </source>
</evidence>
<organism evidence="7 8">
    <name type="scientific">Flavisolibacter ginsenosidimutans</name>
    <dbReference type="NCBI Taxonomy" id="661481"/>
    <lineage>
        <taxon>Bacteria</taxon>
        <taxon>Pseudomonadati</taxon>
        <taxon>Bacteroidota</taxon>
        <taxon>Chitinophagia</taxon>
        <taxon>Chitinophagales</taxon>
        <taxon>Chitinophagaceae</taxon>
        <taxon>Flavisolibacter</taxon>
    </lineage>
</organism>
<evidence type="ECO:0000313" key="8">
    <source>
        <dbReference type="Proteomes" id="UP000321204"/>
    </source>
</evidence>
<dbReference type="PANTHER" id="PTHR43731:SF26">
    <property type="entry name" value="RHOMBOID-LIKE PROTEIN 10, CHLOROPLASTIC"/>
    <property type="match status" value="1"/>
</dbReference>